<dbReference type="GO" id="GO:0006352">
    <property type="term" value="P:DNA-templated transcription initiation"/>
    <property type="evidence" value="ECO:0007669"/>
    <property type="project" value="InterPro"/>
</dbReference>
<name>A0A6N3DP16_FLAPL</name>
<dbReference type="InterPro" id="IPR013324">
    <property type="entry name" value="RNA_pol_sigma_r3/r4-like"/>
</dbReference>
<dbReference type="GO" id="GO:0016987">
    <property type="term" value="F:sigma factor activity"/>
    <property type="evidence" value="ECO:0007669"/>
    <property type="project" value="InterPro"/>
</dbReference>
<organism evidence="3">
    <name type="scientific">Flavonifractor plautii</name>
    <name type="common">Fusobacterium plautii</name>
    <dbReference type="NCBI Taxonomy" id="292800"/>
    <lineage>
        <taxon>Bacteria</taxon>
        <taxon>Bacillati</taxon>
        <taxon>Bacillota</taxon>
        <taxon>Clostridia</taxon>
        <taxon>Eubacteriales</taxon>
        <taxon>Oscillospiraceae</taxon>
        <taxon>Flavonifractor</taxon>
    </lineage>
</organism>
<dbReference type="InterPro" id="IPR007627">
    <property type="entry name" value="RNA_pol_sigma70_r2"/>
</dbReference>
<proteinExistence type="predicted"/>
<gene>
    <name evidence="3" type="ORF">FPLFYP42_01817</name>
</gene>
<dbReference type="EMBL" id="CACRUB010000031">
    <property type="protein sequence ID" value="VYU28561.1"/>
    <property type="molecule type" value="Genomic_DNA"/>
</dbReference>
<evidence type="ECO:0000259" key="1">
    <source>
        <dbReference type="Pfam" id="PF04542"/>
    </source>
</evidence>
<sequence>MMTEYQRTLVEENLDLLDRLILKHIGVSGRALQTYEDYYQIGSEALCRAAMQYDPSRGPFAPLGWRYAYNAIIDHCRKQQQVNQSISIVTDEDGENDFLFDMHPVFDEVDDKLYGDEINAAMAACKNKYSGVILKGIEALELKALGYSSREIAEQHGSTVNNVNAWIARARSVLKTDPLIQPFLQA</sequence>
<protein>
    <submittedName>
        <fullName evidence="3">RNA polymerase sigma factor</fullName>
    </submittedName>
</protein>
<dbReference type="NCBIfam" id="TIGR02937">
    <property type="entry name" value="sigma70-ECF"/>
    <property type="match status" value="1"/>
</dbReference>
<dbReference type="Pfam" id="PF08281">
    <property type="entry name" value="Sigma70_r4_2"/>
    <property type="match status" value="1"/>
</dbReference>
<dbReference type="AlphaFoldDB" id="A0A6N3DP16"/>
<dbReference type="InterPro" id="IPR013325">
    <property type="entry name" value="RNA_pol_sigma_r2"/>
</dbReference>
<dbReference type="Pfam" id="PF04542">
    <property type="entry name" value="Sigma70_r2"/>
    <property type="match status" value="1"/>
</dbReference>
<dbReference type="RefSeq" id="WP_156621534.1">
    <property type="nucleotide sequence ID" value="NZ_BAABXT010000001.1"/>
</dbReference>
<reference evidence="3" key="1">
    <citation type="submission" date="2019-11" db="EMBL/GenBank/DDBJ databases">
        <authorList>
            <person name="Feng L."/>
        </authorList>
    </citation>
    <scope>NUCLEOTIDE SEQUENCE</scope>
    <source>
        <strain evidence="3">FplautiiLFYP42</strain>
    </source>
</reference>
<dbReference type="InterPro" id="IPR014284">
    <property type="entry name" value="RNA_pol_sigma-70_dom"/>
</dbReference>
<dbReference type="SUPFAM" id="SSF88659">
    <property type="entry name" value="Sigma3 and sigma4 domains of RNA polymerase sigma factors"/>
    <property type="match status" value="1"/>
</dbReference>
<accession>A0A6N3DP16</accession>
<feature type="domain" description="RNA polymerase sigma factor 70 region 4 type 2" evidence="2">
    <location>
        <begin position="138"/>
        <end position="172"/>
    </location>
</feature>
<dbReference type="Gene3D" id="1.10.1740.10">
    <property type="match status" value="1"/>
</dbReference>
<dbReference type="SUPFAM" id="SSF88946">
    <property type="entry name" value="Sigma2 domain of RNA polymerase sigma factors"/>
    <property type="match status" value="1"/>
</dbReference>
<dbReference type="InterPro" id="IPR013249">
    <property type="entry name" value="RNA_pol_sigma70_r4_t2"/>
</dbReference>
<dbReference type="GO" id="GO:0003677">
    <property type="term" value="F:DNA binding"/>
    <property type="evidence" value="ECO:0007669"/>
    <property type="project" value="InterPro"/>
</dbReference>
<feature type="domain" description="RNA polymerase sigma-70 region 2" evidence="1">
    <location>
        <begin position="9"/>
        <end position="80"/>
    </location>
</feature>
<evidence type="ECO:0000313" key="3">
    <source>
        <dbReference type="EMBL" id="VYU28561.1"/>
    </source>
</evidence>
<evidence type="ECO:0000259" key="2">
    <source>
        <dbReference type="Pfam" id="PF08281"/>
    </source>
</evidence>